<dbReference type="Gene3D" id="1.20.1530.20">
    <property type="match status" value="1"/>
</dbReference>
<proteinExistence type="predicted"/>
<dbReference type="GO" id="GO:1902600">
    <property type="term" value="P:proton transmembrane transport"/>
    <property type="evidence" value="ECO:0007669"/>
    <property type="project" value="InterPro"/>
</dbReference>
<dbReference type="EMBL" id="DTMF01000222">
    <property type="protein sequence ID" value="HGF34546.1"/>
    <property type="molecule type" value="Genomic_DNA"/>
</dbReference>
<evidence type="ECO:0000256" key="7">
    <source>
        <dbReference type="ARBA" id="ARBA00023065"/>
    </source>
</evidence>
<evidence type="ECO:0000256" key="1">
    <source>
        <dbReference type="ARBA" id="ARBA00004141"/>
    </source>
</evidence>
<feature type="transmembrane region" description="Helical" evidence="10">
    <location>
        <begin position="313"/>
        <end position="335"/>
    </location>
</feature>
<accession>A0A7C3Z1Q1</accession>
<organism evidence="12">
    <name type="scientific">Desulfobacca acetoxidans</name>
    <dbReference type="NCBI Taxonomy" id="60893"/>
    <lineage>
        <taxon>Bacteria</taxon>
        <taxon>Pseudomonadati</taxon>
        <taxon>Thermodesulfobacteriota</taxon>
        <taxon>Desulfobaccia</taxon>
        <taxon>Desulfobaccales</taxon>
        <taxon>Desulfobaccaceae</taxon>
        <taxon>Desulfobacca</taxon>
    </lineage>
</organism>
<feature type="transmembrane region" description="Helical" evidence="10">
    <location>
        <begin position="111"/>
        <end position="133"/>
    </location>
</feature>
<keyword evidence="2" id="KW-0813">Transport</keyword>
<feature type="transmembrane region" description="Helical" evidence="10">
    <location>
        <begin position="83"/>
        <end position="105"/>
    </location>
</feature>
<name>A0A7C3Z1Q1_9BACT</name>
<evidence type="ECO:0000259" key="11">
    <source>
        <dbReference type="Pfam" id="PF00999"/>
    </source>
</evidence>
<keyword evidence="8 10" id="KW-0472">Membrane</keyword>
<feature type="transmembrane region" description="Helical" evidence="10">
    <location>
        <begin position="347"/>
        <end position="367"/>
    </location>
</feature>
<evidence type="ECO:0000256" key="3">
    <source>
        <dbReference type="ARBA" id="ARBA00022449"/>
    </source>
</evidence>
<dbReference type="GO" id="GO:0006814">
    <property type="term" value="P:sodium ion transport"/>
    <property type="evidence" value="ECO:0007669"/>
    <property type="project" value="UniProtKB-KW"/>
</dbReference>
<feature type="transmembrane region" description="Helical" evidence="10">
    <location>
        <begin position="208"/>
        <end position="225"/>
    </location>
</feature>
<dbReference type="PANTHER" id="PTHR43562">
    <property type="entry name" value="NAPA-TYPE SODIUM/HYDROGEN ANTIPORTER"/>
    <property type="match status" value="1"/>
</dbReference>
<evidence type="ECO:0000256" key="6">
    <source>
        <dbReference type="ARBA" id="ARBA00023053"/>
    </source>
</evidence>
<feature type="domain" description="Cation/H+ exchanger transmembrane" evidence="11">
    <location>
        <begin position="14"/>
        <end position="363"/>
    </location>
</feature>
<evidence type="ECO:0000256" key="8">
    <source>
        <dbReference type="ARBA" id="ARBA00023136"/>
    </source>
</evidence>
<feature type="transmembrane region" description="Helical" evidence="10">
    <location>
        <begin position="145"/>
        <end position="165"/>
    </location>
</feature>
<gene>
    <name evidence="12" type="ORF">ENW96_09205</name>
</gene>
<evidence type="ECO:0000256" key="9">
    <source>
        <dbReference type="ARBA" id="ARBA00023201"/>
    </source>
</evidence>
<keyword evidence="9" id="KW-0739">Sodium transport</keyword>
<feature type="transmembrane region" description="Helical" evidence="10">
    <location>
        <begin position="30"/>
        <end position="48"/>
    </location>
</feature>
<evidence type="ECO:0000256" key="4">
    <source>
        <dbReference type="ARBA" id="ARBA00022692"/>
    </source>
</evidence>
<evidence type="ECO:0000313" key="12">
    <source>
        <dbReference type="EMBL" id="HGF34546.1"/>
    </source>
</evidence>
<comment type="caution">
    <text evidence="12">The sequence shown here is derived from an EMBL/GenBank/DDBJ whole genome shotgun (WGS) entry which is preliminary data.</text>
</comment>
<dbReference type="AlphaFoldDB" id="A0A7C3Z1Q1"/>
<protein>
    <submittedName>
        <fullName evidence="12">Cation:proton antiporter</fullName>
    </submittedName>
</protein>
<feature type="transmembrane region" description="Helical" evidence="10">
    <location>
        <begin position="6"/>
        <end position="23"/>
    </location>
</feature>
<reference evidence="12" key="1">
    <citation type="journal article" date="2020" name="mSystems">
        <title>Genome- and Community-Level Interaction Insights into Carbon Utilization and Element Cycling Functions of Hydrothermarchaeota in Hydrothermal Sediment.</title>
        <authorList>
            <person name="Zhou Z."/>
            <person name="Liu Y."/>
            <person name="Xu W."/>
            <person name="Pan J."/>
            <person name="Luo Z.H."/>
            <person name="Li M."/>
        </authorList>
    </citation>
    <scope>NUCLEOTIDE SEQUENCE [LARGE SCALE GENOMIC DNA]</scope>
    <source>
        <strain evidence="12">SpSt-897</strain>
    </source>
</reference>
<keyword evidence="5 10" id="KW-1133">Transmembrane helix</keyword>
<comment type="subcellular location">
    <subcellularLocation>
        <location evidence="1">Membrane</location>
        <topology evidence="1">Multi-pass membrane protein</topology>
    </subcellularLocation>
</comment>
<keyword evidence="4 10" id="KW-0812">Transmembrane</keyword>
<keyword evidence="3" id="KW-0050">Antiport</keyword>
<dbReference type="PANTHER" id="PTHR43562:SF3">
    <property type="entry name" value="SODIUM ION_PROTON EXCHANGER (EUROFUNG)"/>
    <property type="match status" value="1"/>
</dbReference>
<evidence type="ECO:0000256" key="5">
    <source>
        <dbReference type="ARBA" id="ARBA00022989"/>
    </source>
</evidence>
<keyword evidence="7" id="KW-0406">Ion transport</keyword>
<feature type="transmembrane region" description="Helical" evidence="10">
    <location>
        <begin position="171"/>
        <end position="187"/>
    </location>
</feature>
<feature type="transmembrane region" description="Helical" evidence="10">
    <location>
        <begin position="270"/>
        <end position="293"/>
    </location>
</feature>
<sequence length="395" mass="43270">MEQVWFTAASWIGVALMASLISIRTGISVALVEIFLGMIAGNFLGFHSAPWIDVLASFGSMMLTFLAGAEIDPASFRKHLKPSLVIGSVSFLFPFLGAWLFTYYVNGWDWQAAQIAGIALSTTSVAVVYAVMVETGLNETDVGKLILAACFVTDLGTVLALGVLFANFNRWMLVFVLATCLALWMLPRLSRWMFRTWGGRVSEPEVKFIFLVLCFLGALAVTANSEAVLPAYLFGLVVAGVLVQDKVLMRRMRTITFTLLTPFFFIKAGALISLPALAAGAALIALLLAVKIVSKVIGVWPLCRVFQMPLRESNYTTLLMSTGLTFGSISALYGLTRGIITQDQYSILVTVVIASAVVPTFIAQTWFEPQIVVPYEPEFYGTAEHLLHMPEEYQL</sequence>
<dbReference type="Pfam" id="PF00999">
    <property type="entry name" value="Na_H_Exchanger"/>
    <property type="match status" value="1"/>
</dbReference>
<dbReference type="GO" id="GO:0016020">
    <property type="term" value="C:membrane"/>
    <property type="evidence" value="ECO:0007669"/>
    <property type="project" value="UniProtKB-SubCell"/>
</dbReference>
<keyword evidence="6" id="KW-0915">Sodium</keyword>
<dbReference type="InterPro" id="IPR038770">
    <property type="entry name" value="Na+/solute_symporter_sf"/>
</dbReference>
<dbReference type="GO" id="GO:0015297">
    <property type="term" value="F:antiporter activity"/>
    <property type="evidence" value="ECO:0007669"/>
    <property type="project" value="UniProtKB-KW"/>
</dbReference>
<dbReference type="InterPro" id="IPR006153">
    <property type="entry name" value="Cation/H_exchanger_TM"/>
</dbReference>
<evidence type="ECO:0000256" key="10">
    <source>
        <dbReference type="SAM" id="Phobius"/>
    </source>
</evidence>
<evidence type="ECO:0000256" key="2">
    <source>
        <dbReference type="ARBA" id="ARBA00022448"/>
    </source>
</evidence>